<keyword evidence="3" id="KW-1185">Reference proteome</keyword>
<dbReference type="EMBL" id="RBIL01000001">
    <property type="protein sequence ID" value="RKQ90814.1"/>
    <property type="molecule type" value="Genomic_DNA"/>
</dbReference>
<feature type="transmembrane region" description="Helical" evidence="1">
    <location>
        <begin position="6"/>
        <end position="30"/>
    </location>
</feature>
<dbReference type="RefSeq" id="WP_121247892.1">
    <property type="nucleotide sequence ID" value="NZ_RBIL01000001.1"/>
</dbReference>
<evidence type="ECO:0000313" key="3">
    <source>
        <dbReference type="Proteomes" id="UP000278962"/>
    </source>
</evidence>
<gene>
    <name evidence="2" type="ORF">C8N24_0629</name>
</gene>
<keyword evidence="1" id="KW-1133">Transmembrane helix</keyword>
<reference evidence="2 3" key="1">
    <citation type="submission" date="2018-10" db="EMBL/GenBank/DDBJ databases">
        <title>Genomic Encyclopedia of Archaeal and Bacterial Type Strains, Phase II (KMG-II): from individual species to whole genera.</title>
        <authorList>
            <person name="Goeker M."/>
        </authorList>
    </citation>
    <scope>NUCLEOTIDE SEQUENCE [LARGE SCALE GENOMIC DNA]</scope>
    <source>
        <strain evidence="2 3">DSM 14954</strain>
    </source>
</reference>
<organism evidence="2 3">
    <name type="scientific">Solirubrobacter pauli</name>
    <dbReference type="NCBI Taxonomy" id="166793"/>
    <lineage>
        <taxon>Bacteria</taxon>
        <taxon>Bacillati</taxon>
        <taxon>Actinomycetota</taxon>
        <taxon>Thermoleophilia</taxon>
        <taxon>Solirubrobacterales</taxon>
        <taxon>Solirubrobacteraceae</taxon>
        <taxon>Solirubrobacter</taxon>
    </lineage>
</organism>
<dbReference type="Proteomes" id="UP000278962">
    <property type="component" value="Unassembled WGS sequence"/>
</dbReference>
<comment type="caution">
    <text evidence="2">The sequence shown here is derived from an EMBL/GenBank/DDBJ whole genome shotgun (WGS) entry which is preliminary data.</text>
</comment>
<evidence type="ECO:0008006" key="4">
    <source>
        <dbReference type="Google" id="ProtNLM"/>
    </source>
</evidence>
<keyword evidence="1" id="KW-0472">Membrane</keyword>
<sequence>MSADLYLELLLVGILATAVALGAVTAVILVSRSARDRRVATSVPEVWPVHKPRAQLGSTARLAKLLDRSRRLAAAEAHVGREFELIQRSGWMVERNVVTGAHRVPFVVLGPGGLFAICATDGAWTMQDLAALAAAGGELRATLPDYRGPVTAVVCIAFDDAEPRSWHSPSVGGGWVVGVERLREWLHACRCEDGFSREDIASLHSAAGPHWQRHSILRLPPVQNVG</sequence>
<dbReference type="AlphaFoldDB" id="A0A660LCP4"/>
<protein>
    <recommendedName>
        <fullName evidence="4">Nuclease-like protein</fullName>
    </recommendedName>
</protein>
<proteinExistence type="predicted"/>
<dbReference type="OrthoDB" id="5793358at2"/>
<name>A0A660LCP4_9ACTN</name>
<evidence type="ECO:0000313" key="2">
    <source>
        <dbReference type="EMBL" id="RKQ90814.1"/>
    </source>
</evidence>
<accession>A0A660LCP4</accession>
<keyword evidence="1" id="KW-0812">Transmembrane</keyword>
<evidence type="ECO:0000256" key="1">
    <source>
        <dbReference type="SAM" id="Phobius"/>
    </source>
</evidence>